<accession>A0ABV7JHI2</accession>
<gene>
    <name evidence="3" type="ORF">ACFOET_02885</name>
</gene>
<reference evidence="4" key="1">
    <citation type="journal article" date="2019" name="Int. J. Syst. Evol. Microbiol.">
        <title>The Global Catalogue of Microorganisms (GCM) 10K type strain sequencing project: providing services to taxonomists for standard genome sequencing and annotation.</title>
        <authorList>
            <consortium name="The Broad Institute Genomics Platform"/>
            <consortium name="The Broad Institute Genome Sequencing Center for Infectious Disease"/>
            <person name="Wu L."/>
            <person name="Ma J."/>
        </authorList>
    </citation>
    <scope>NUCLEOTIDE SEQUENCE [LARGE SCALE GENOMIC DNA]</scope>
    <source>
        <strain evidence="4">KCTC 52416</strain>
    </source>
</reference>
<dbReference type="SUPFAM" id="SSF90257">
    <property type="entry name" value="Myosin rod fragments"/>
    <property type="match status" value="1"/>
</dbReference>
<protein>
    <recommendedName>
        <fullName evidence="5">Chromosome segregation protein SMC</fullName>
    </recommendedName>
</protein>
<dbReference type="EMBL" id="JBHRTA010000008">
    <property type="protein sequence ID" value="MFC3196552.1"/>
    <property type="molecule type" value="Genomic_DNA"/>
</dbReference>
<sequence length="311" mass="35134">MQELDTMRETGTVSKPEELRKDSTKIYFFVVAILALLATNVYFYIKYKNTGERVYELASEKVSMQAEVDRIEAELDRVADEKLELSTSLQAARDSVRSTIAELRLQLAQNNLTQEQLVNAQQEIGQLKLQVSKYTASVENLQKQNAQLVSETNELKQEVSSSFDRVAELEEQNMNLADKVRQASALKVSGMSITGVRQRGDKESVETRARRVDKFRINFTIADNPLAETGMHDIYLRVIDPNGNLRTADNGLFEVDGNQIQYTYKTAIDFANDGAAYTIEWQDTKPFQKGTYTILLYADNSVMGQNSAVLK</sequence>
<keyword evidence="4" id="KW-1185">Reference proteome</keyword>
<comment type="caution">
    <text evidence="3">The sequence shown here is derived from an EMBL/GenBank/DDBJ whole genome shotgun (WGS) entry which is preliminary data.</text>
</comment>
<keyword evidence="2" id="KW-1133">Transmembrane helix</keyword>
<feature type="transmembrane region" description="Helical" evidence="2">
    <location>
        <begin position="26"/>
        <end position="45"/>
    </location>
</feature>
<evidence type="ECO:0000313" key="3">
    <source>
        <dbReference type="EMBL" id="MFC3196552.1"/>
    </source>
</evidence>
<keyword evidence="2" id="KW-0472">Membrane</keyword>
<evidence type="ECO:0000256" key="1">
    <source>
        <dbReference type="SAM" id="Coils"/>
    </source>
</evidence>
<proteinExistence type="predicted"/>
<organism evidence="3 4">
    <name type="scientific">Parapedobacter deserti</name>
    <dbReference type="NCBI Taxonomy" id="1912957"/>
    <lineage>
        <taxon>Bacteria</taxon>
        <taxon>Pseudomonadati</taxon>
        <taxon>Bacteroidota</taxon>
        <taxon>Sphingobacteriia</taxon>
        <taxon>Sphingobacteriales</taxon>
        <taxon>Sphingobacteriaceae</taxon>
        <taxon>Parapedobacter</taxon>
    </lineage>
</organism>
<dbReference type="RefSeq" id="WP_379019375.1">
    <property type="nucleotide sequence ID" value="NZ_JBHRTA010000008.1"/>
</dbReference>
<feature type="coiled-coil region" evidence="1">
    <location>
        <begin position="61"/>
        <end position="186"/>
    </location>
</feature>
<name>A0ABV7JHI2_9SPHI</name>
<evidence type="ECO:0000256" key="2">
    <source>
        <dbReference type="SAM" id="Phobius"/>
    </source>
</evidence>
<keyword evidence="2" id="KW-0812">Transmembrane</keyword>
<evidence type="ECO:0008006" key="5">
    <source>
        <dbReference type="Google" id="ProtNLM"/>
    </source>
</evidence>
<dbReference type="Gene3D" id="1.10.287.1490">
    <property type="match status" value="1"/>
</dbReference>
<evidence type="ECO:0000313" key="4">
    <source>
        <dbReference type="Proteomes" id="UP001595526"/>
    </source>
</evidence>
<keyword evidence="1" id="KW-0175">Coiled coil</keyword>
<dbReference type="Proteomes" id="UP001595526">
    <property type="component" value="Unassembled WGS sequence"/>
</dbReference>